<dbReference type="InterPro" id="IPR044151">
    <property type="entry name" value="ALDH_KGSADH"/>
</dbReference>
<evidence type="ECO:0000259" key="3">
    <source>
        <dbReference type="Pfam" id="PF00171"/>
    </source>
</evidence>
<feature type="region of interest" description="Disordered" evidence="2">
    <location>
        <begin position="1"/>
        <end position="23"/>
    </location>
</feature>
<dbReference type="InterPro" id="IPR050740">
    <property type="entry name" value="Aldehyde_DH_Superfamily"/>
</dbReference>
<sequence length="500" mass="51848">MTVWSIDARSGERRTEHAETTPQEVGALCRRAHDLLPVLDEAGPPGRAALLEAMADALDARTGELVAVADAETALGEVRLTGETARTSGQLRLFAEVLREGSFLDVRLDSADPGATPPKPDLRRMNVPLGVVGVFSASNFPFAFSVGGGDTASALAAGCTVVVKAHPLHPDTSVLTLAALRAGAEAAGFPGDIVQLAHGREAGIALVQDPRVKAIGFTGSVGGGRYLHDLAMSRPEPIPFYGELGSLNPLVVTPGAARTRLAEIAAGLSASATLGAGQFCVKPGLVLAPAGSGLAEAMAEHFTALDPQVLLGDPIREGFTAGAAERAAVPGLRTVATGRTGDGRQVTARLLAGPVSLLRSCDLLLEECFGPLTVVLEYEGEDELAEALAAAPGTLTVTLHSGPEEEKLAARLIALARERAGRLVFDAYPTGVTVGWAQQHGGPYPATTAPTTTSVGTAAVFRFLRPVAYQNCPPALLPPALRDDNPWSLPRRRDGVLELP</sequence>
<evidence type="ECO:0000256" key="1">
    <source>
        <dbReference type="ARBA" id="ARBA00023002"/>
    </source>
</evidence>
<dbReference type="InterPro" id="IPR016161">
    <property type="entry name" value="Ald_DH/histidinol_DH"/>
</dbReference>
<keyword evidence="1 4" id="KW-0560">Oxidoreductase</keyword>
<dbReference type="RefSeq" id="WP_182705761.1">
    <property type="nucleotide sequence ID" value="NZ_JACJII010000001.1"/>
</dbReference>
<dbReference type="SUPFAM" id="SSF53720">
    <property type="entry name" value="ALDH-like"/>
    <property type="match status" value="1"/>
</dbReference>
<dbReference type="PANTHER" id="PTHR43353">
    <property type="entry name" value="SUCCINATE-SEMIALDEHYDE DEHYDROGENASE, MITOCHONDRIAL"/>
    <property type="match status" value="1"/>
</dbReference>
<evidence type="ECO:0000313" key="4">
    <source>
        <dbReference type="EMBL" id="MBA9004209.1"/>
    </source>
</evidence>
<dbReference type="InterPro" id="IPR016163">
    <property type="entry name" value="Ald_DH_C"/>
</dbReference>
<accession>A0A7W3MYF0</accession>
<keyword evidence="5" id="KW-1185">Reference proteome</keyword>
<gene>
    <name evidence="4" type="ORF">HNR21_003091</name>
</gene>
<dbReference type="Pfam" id="PF00171">
    <property type="entry name" value="Aldedh"/>
    <property type="match status" value="1"/>
</dbReference>
<comment type="caution">
    <text evidence="4">The sequence shown here is derived from an EMBL/GenBank/DDBJ whole genome shotgun (WGS) entry which is preliminary data.</text>
</comment>
<dbReference type="GO" id="GO:0033721">
    <property type="term" value="F:aldehyde dehydrogenase (NADP+) activity"/>
    <property type="evidence" value="ECO:0007669"/>
    <property type="project" value="UniProtKB-EC"/>
</dbReference>
<feature type="compositionally biased region" description="Basic and acidic residues" evidence="2">
    <location>
        <begin position="481"/>
        <end position="500"/>
    </location>
</feature>
<dbReference type="AlphaFoldDB" id="A0A7W3MYF0"/>
<protein>
    <submittedName>
        <fullName evidence="4">NADP-dependent aldehyde dehydrogenase</fullName>
        <ecNumber evidence="4">1.2.1.4</ecNumber>
    </submittedName>
</protein>
<dbReference type="EC" id="1.2.1.4" evidence="4"/>
<dbReference type="Gene3D" id="3.40.309.10">
    <property type="entry name" value="Aldehyde Dehydrogenase, Chain A, domain 2"/>
    <property type="match status" value="1"/>
</dbReference>
<dbReference type="InterPro" id="IPR015590">
    <property type="entry name" value="Aldehyde_DH_dom"/>
</dbReference>
<proteinExistence type="predicted"/>
<dbReference type="EMBL" id="JACJII010000001">
    <property type="protein sequence ID" value="MBA9004209.1"/>
    <property type="molecule type" value="Genomic_DNA"/>
</dbReference>
<evidence type="ECO:0000256" key="2">
    <source>
        <dbReference type="SAM" id="MobiDB-lite"/>
    </source>
</evidence>
<evidence type="ECO:0000313" key="5">
    <source>
        <dbReference type="Proteomes" id="UP000539313"/>
    </source>
</evidence>
<feature type="compositionally biased region" description="Basic and acidic residues" evidence="2">
    <location>
        <begin position="9"/>
        <end position="19"/>
    </location>
</feature>
<feature type="region of interest" description="Disordered" evidence="2">
    <location>
        <begin position="480"/>
        <end position="500"/>
    </location>
</feature>
<name>A0A7W3MYF0_9ACTN</name>
<dbReference type="Proteomes" id="UP000539313">
    <property type="component" value="Unassembled WGS sequence"/>
</dbReference>
<organism evidence="4 5">
    <name type="scientific">Thermomonospora cellulosilytica</name>
    <dbReference type="NCBI Taxonomy" id="1411118"/>
    <lineage>
        <taxon>Bacteria</taxon>
        <taxon>Bacillati</taxon>
        <taxon>Actinomycetota</taxon>
        <taxon>Actinomycetes</taxon>
        <taxon>Streptosporangiales</taxon>
        <taxon>Thermomonosporaceae</taxon>
        <taxon>Thermomonospora</taxon>
    </lineage>
</organism>
<dbReference type="Gene3D" id="3.40.605.10">
    <property type="entry name" value="Aldehyde Dehydrogenase, Chain A, domain 1"/>
    <property type="match status" value="1"/>
</dbReference>
<dbReference type="PANTHER" id="PTHR43353:SF3">
    <property type="entry name" value="ALDEHYDE DEHYDROGENASE-RELATED"/>
    <property type="match status" value="1"/>
</dbReference>
<dbReference type="CDD" id="cd07129">
    <property type="entry name" value="ALDH_KGSADH"/>
    <property type="match status" value="1"/>
</dbReference>
<dbReference type="InterPro" id="IPR016162">
    <property type="entry name" value="Ald_DH_N"/>
</dbReference>
<reference evidence="4 5" key="1">
    <citation type="submission" date="2020-08" db="EMBL/GenBank/DDBJ databases">
        <title>Sequencing the genomes of 1000 actinobacteria strains.</title>
        <authorList>
            <person name="Klenk H.-P."/>
        </authorList>
    </citation>
    <scope>NUCLEOTIDE SEQUENCE [LARGE SCALE GENOMIC DNA]</scope>
    <source>
        <strain evidence="4 5">DSM 45823</strain>
    </source>
</reference>
<feature type="domain" description="Aldehyde dehydrogenase" evidence="3">
    <location>
        <begin position="9"/>
        <end position="402"/>
    </location>
</feature>